<dbReference type="EMBL" id="QXHD01000004">
    <property type="protein sequence ID" value="NEZ58697.1"/>
    <property type="molecule type" value="Genomic_DNA"/>
</dbReference>
<keyword evidence="2" id="KW-1185">Reference proteome</keyword>
<dbReference type="AlphaFoldDB" id="A0A6M0RR26"/>
<protein>
    <submittedName>
        <fullName evidence="1">Uncharacterized protein</fullName>
    </submittedName>
</protein>
<reference evidence="1 2" key="1">
    <citation type="journal article" date="2020" name="Microb. Ecol.">
        <title>Ecogenomics of the Marine Benthic Filamentous Cyanobacterium Adonisia.</title>
        <authorList>
            <person name="Walter J.M."/>
            <person name="Coutinho F.H."/>
            <person name="Leomil L."/>
            <person name="Hargreaves P.I."/>
            <person name="Campeao M.E."/>
            <person name="Vieira V.V."/>
            <person name="Silva B.S."/>
            <person name="Fistarol G.O."/>
            <person name="Salomon P.S."/>
            <person name="Sawabe T."/>
            <person name="Mino S."/>
            <person name="Hosokawa M."/>
            <person name="Miyashita H."/>
            <person name="Maruyama F."/>
            <person name="van Verk M.C."/>
            <person name="Dutilh B.E."/>
            <person name="Thompson C.C."/>
            <person name="Thompson F.L."/>
        </authorList>
    </citation>
    <scope>NUCLEOTIDE SEQUENCE [LARGE SCALE GENOMIC DNA]</scope>
    <source>
        <strain evidence="1 2">CCMR0081</strain>
    </source>
</reference>
<evidence type="ECO:0000313" key="2">
    <source>
        <dbReference type="Proteomes" id="UP000481033"/>
    </source>
</evidence>
<comment type="caution">
    <text evidence="1">The sequence shown here is derived from an EMBL/GenBank/DDBJ whole genome shotgun (WGS) entry which is preliminary data.</text>
</comment>
<proteinExistence type="predicted"/>
<organism evidence="1 2">
    <name type="scientific">Adonisia turfae CCMR0081</name>
    <dbReference type="NCBI Taxonomy" id="2292702"/>
    <lineage>
        <taxon>Bacteria</taxon>
        <taxon>Bacillati</taxon>
        <taxon>Cyanobacteriota</taxon>
        <taxon>Adonisia</taxon>
        <taxon>Adonisia turfae</taxon>
    </lineage>
</organism>
<name>A0A6M0RR26_9CYAN</name>
<gene>
    <name evidence="1" type="ORF">DXZ20_24260</name>
</gene>
<sequence>MPRKRQANTERQRILFSYNADLDKPIGVVFEYLIQNEQIPARLGKHKGLEAMSAFWQPFAYQAMKDLSEDELQGMARESVAALSRQIDLICQTFSIESPQTAQVSPELKQAIQQTMGEVLQQFIVTGVLASQGGDQQVSVENSSEESDAIPQNEGVDFDEAAALGELALGEIIDNSELAG</sequence>
<dbReference type="Proteomes" id="UP000481033">
    <property type="component" value="Unassembled WGS sequence"/>
</dbReference>
<accession>A0A6M0RR26</accession>
<dbReference type="RefSeq" id="WP_163701462.1">
    <property type="nucleotide sequence ID" value="NZ_QXHD01000004.1"/>
</dbReference>
<evidence type="ECO:0000313" key="1">
    <source>
        <dbReference type="EMBL" id="NEZ58697.1"/>
    </source>
</evidence>